<keyword evidence="1" id="KW-0472">Membrane</keyword>
<dbReference type="SUPFAM" id="SSF51735">
    <property type="entry name" value="NAD(P)-binding Rossmann-fold domains"/>
    <property type="match status" value="1"/>
</dbReference>
<reference evidence="2 3" key="1">
    <citation type="journal article" date="2011" name="Front. Microbiol.">
        <title>Genomic signatures of strain selection and enhancement in Bacillus atrophaeus var. globigii, a historical biowarfare simulant.</title>
        <authorList>
            <person name="Gibbons H.S."/>
            <person name="Broomall S.M."/>
            <person name="McNew L.A."/>
            <person name="Daligault H."/>
            <person name="Chapman C."/>
            <person name="Bruce D."/>
            <person name="Karavis M."/>
            <person name="Krepps M."/>
            <person name="McGregor P.A."/>
            <person name="Hong C."/>
            <person name="Park K.H."/>
            <person name="Akmal A."/>
            <person name="Feldman A."/>
            <person name="Lin J.S."/>
            <person name="Chang W.E."/>
            <person name="Higgs B.W."/>
            <person name="Demirev P."/>
            <person name="Lindquist J."/>
            <person name="Liem A."/>
            <person name="Fochler E."/>
            <person name="Read T.D."/>
            <person name="Tapia R."/>
            <person name="Johnson S."/>
            <person name="Bishop-Lilly K.A."/>
            <person name="Detter C."/>
            <person name="Han C."/>
            <person name="Sozhamannan S."/>
            <person name="Rosenzweig C.N."/>
            <person name="Skowronski E.W."/>
        </authorList>
    </citation>
    <scope>NUCLEOTIDE SEQUENCE [LARGE SCALE GENOMIC DNA]</scope>
    <source>
        <strain evidence="2 3">AIT1</strain>
    </source>
</reference>
<protein>
    <submittedName>
        <fullName evidence="2">Uncharacterized protein</fullName>
    </submittedName>
</protein>
<name>A0A432XAM5_9GAMM</name>
<sequence length="632" mass="71681">MGLFSKVSTKPHFESYSWGKHRSIFATVTYWLVFVLRIFSPLQWIKLIFRKTQAARNDEKERVDFHAMHSEIYLLVILFLSLAFYSLPSITLVLPNMSEVFLQNLQLGARYVSMLLLFESVMWVLYYMLLRILIEKHLSIFNEAEYFIALPFVLATQLFFLASILGVSVSEVLAIAMNLNFIEYKTTGIQQLAIGTFGYIYTALIIANIINLIPAIPVGRRPNITIVGAGDVVRYRMLPALLANKLYLPSQIAIVSDGIEGDFLQQLKKDGVTFEEVKPNLNAAEKIQEVIKFIKKRSSYAVVATPTASHLGYVAALAKEGIVFGIEKPLAATASELAMFQKNGNSLMQNGFLFSYYWLEKALPLNYFFSLNPQYQRFLDITVTNASEQRTVDADALAYLRIQLGKLKSADIVFLEGKDSREWSLLKETGGLFFETLIHPVTLLNHVLEQPLHLSELEADWYLLDNLPNELNSKVRKLNDFGATYVSLRSKVGADCAIQVCVGKYMPTKTRSMKLTFEHGSLHMDLDARVCTITCPQAGALQGVTIKVCSDLSNRDKQWAGYDVQMTLFDSFVRDQGYWSALRYDDYPNQVEVLSAMIQWLKTDEGPTHFYRPKVLNRKEYNALECSAGKSE</sequence>
<comment type="caution">
    <text evidence="2">The sequence shown here is derived from an EMBL/GenBank/DDBJ whole genome shotgun (WGS) entry which is preliminary data.</text>
</comment>
<proteinExistence type="predicted"/>
<feature type="transmembrane region" description="Helical" evidence="1">
    <location>
        <begin position="189"/>
        <end position="213"/>
    </location>
</feature>
<keyword evidence="1" id="KW-0812">Transmembrane</keyword>
<evidence type="ECO:0000313" key="2">
    <source>
        <dbReference type="EMBL" id="RUO44291.1"/>
    </source>
</evidence>
<dbReference type="EMBL" id="PIPQ01000001">
    <property type="protein sequence ID" value="RUO44291.1"/>
    <property type="molecule type" value="Genomic_DNA"/>
</dbReference>
<gene>
    <name evidence="2" type="ORF">CWE15_03730</name>
</gene>
<feature type="transmembrane region" description="Helical" evidence="1">
    <location>
        <begin position="70"/>
        <end position="94"/>
    </location>
</feature>
<dbReference type="AlphaFoldDB" id="A0A432XAM5"/>
<dbReference type="Proteomes" id="UP000286976">
    <property type="component" value="Unassembled WGS sequence"/>
</dbReference>
<keyword evidence="1" id="KW-1133">Transmembrane helix</keyword>
<feature type="transmembrane region" description="Helical" evidence="1">
    <location>
        <begin position="114"/>
        <end position="134"/>
    </location>
</feature>
<feature type="transmembrane region" description="Helical" evidence="1">
    <location>
        <begin position="28"/>
        <end position="49"/>
    </location>
</feature>
<accession>A0A432XAM5</accession>
<evidence type="ECO:0000313" key="3">
    <source>
        <dbReference type="Proteomes" id="UP000286976"/>
    </source>
</evidence>
<dbReference type="Gene3D" id="3.40.50.720">
    <property type="entry name" value="NAD(P)-binding Rossmann-like Domain"/>
    <property type="match status" value="1"/>
</dbReference>
<organism evidence="2 3">
    <name type="scientific">Aliidiomarina taiwanensis</name>
    <dbReference type="NCBI Taxonomy" id="946228"/>
    <lineage>
        <taxon>Bacteria</taxon>
        <taxon>Pseudomonadati</taxon>
        <taxon>Pseudomonadota</taxon>
        <taxon>Gammaproteobacteria</taxon>
        <taxon>Alteromonadales</taxon>
        <taxon>Idiomarinaceae</taxon>
        <taxon>Aliidiomarina</taxon>
    </lineage>
</organism>
<evidence type="ECO:0000256" key="1">
    <source>
        <dbReference type="SAM" id="Phobius"/>
    </source>
</evidence>
<feature type="transmembrane region" description="Helical" evidence="1">
    <location>
        <begin position="146"/>
        <end position="169"/>
    </location>
</feature>
<dbReference type="InterPro" id="IPR036291">
    <property type="entry name" value="NAD(P)-bd_dom_sf"/>
</dbReference>
<keyword evidence="3" id="KW-1185">Reference proteome</keyword>